<reference evidence="1" key="1">
    <citation type="submission" date="2022-10" db="EMBL/GenBank/DDBJ databases">
        <authorList>
            <person name="Chen Y."/>
            <person name="Dougan E. K."/>
            <person name="Chan C."/>
            <person name="Rhodes N."/>
            <person name="Thang M."/>
        </authorList>
    </citation>
    <scope>NUCLEOTIDE SEQUENCE</scope>
</reference>
<name>A0A9P1G484_9DINO</name>
<feature type="non-terminal residue" evidence="1">
    <location>
        <position position="1"/>
    </location>
</feature>
<accession>A0A9P1G484</accession>
<dbReference type="EMBL" id="CAMXCT030002563">
    <property type="protein sequence ID" value="CAL4786288.1"/>
    <property type="molecule type" value="Genomic_DNA"/>
</dbReference>
<sequence length="804" mass="88550">MEKLIPWVRKELPKAYAKSKEMHKSAPLSIVSQAKSSESVGFKAGIWSSEQCDASMHASGIYEASGLALWLQTGAFGSSSHDDLNWQSLEGFKEKFFSKRVAFKASVTRMQGTKKQKSERKRILWPVPMICAVDSITSACHENFDASLPLIGTGHFVLWAWYLATYEAIMQSDKEHLELLWEAALSVTLQLRLCPTVKDKSLARNFQSEAVKALGHASLSDSFLTFAGLARVLAIDKVQDGVAMGLAYNGAVYNAAIHKAALSMAAVLEDSDRHVEQSLSRLELQYGRDILSSEYSKLSKLIAYARSVSPSWSMVQGPRSNGEIMAWMVDMLLLAFKTKLRLPSKATEGWLDKDRKTGMPGYWQVCAVILQVFEYAEKLLSKLPEPELQKAKAVLEDLLSPLRCWEKFLQPDEKALADTGFLHEDDLEEEGACAVVVPSGPLAAIKEIFNKATGQLFDLVLELVSGKHYSDCQELASQAGGLIKALQDTEQDLEFLKQLRLVTELVGGSQSKSVTASTAAPTPSLLMQLTSTGQVNAEADAERERHWKIVQSERRKFVSFGLPKSWTKESLLSSFRACGKVFSFAGQLNTSHRLLCASADLMTEQGDEPWVAPSVPPAPLWKEVLAFMTSSATGAADFVMAFDGRMREEDDVLSQAHACEATIVYTGGCPPRAGRSRRVPLSGRKVETVAIRCPVQRTRIKATKKETFTACGEESTYQGTYTGVAFRASLEIPLISLGEKSKVMDPNSVLSLPRAPEDWVERNGEDCPLFWGESKPIALWCAILDEWKVQAVLDCSPGSGALME</sequence>
<keyword evidence="3" id="KW-0418">Kinase</keyword>
<proteinExistence type="predicted"/>
<dbReference type="OrthoDB" id="440935at2759"/>
<evidence type="ECO:0000313" key="1">
    <source>
        <dbReference type="EMBL" id="CAI3998976.1"/>
    </source>
</evidence>
<dbReference type="EMBL" id="CAMXCT020002563">
    <property type="protein sequence ID" value="CAL1152351.1"/>
    <property type="molecule type" value="Genomic_DNA"/>
</dbReference>
<dbReference type="EMBL" id="CAMXCT010002563">
    <property type="protein sequence ID" value="CAI3998976.1"/>
    <property type="molecule type" value="Genomic_DNA"/>
</dbReference>
<organism evidence="1">
    <name type="scientific">Cladocopium goreaui</name>
    <dbReference type="NCBI Taxonomy" id="2562237"/>
    <lineage>
        <taxon>Eukaryota</taxon>
        <taxon>Sar</taxon>
        <taxon>Alveolata</taxon>
        <taxon>Dinophyceae</taxon>
        <taxon>Suessiales</taxon>
        <taxon>Symbiodiniaceae</taxon>
        <taxon>Cladocopium</taxon>
    </lineage>
</organism>
<keyword evidence="3" id="KW-0808">Transferase</keyword>
<comment type="caution">
    <text evidence="1">The sequence shown here is derived from an EMBL/GenBank/DDBJ whole genome shotgun (WGS) entry which is preliminary data.</text>
</comment>
<evidence type="ECO:0000313" key="3">
    <source>
        <dbReference type="EMBL" id="CAL4786288.1"/>
    </source>
</evidence>
<gene>
    <name evidence="1" type="ORF">C1SCF055_LOCUS25229</name>
</gene>
<protein>
    <submittedName>
        <fullName evidence="3">Cyclin-dependent kinase-like 4</fullName>
    </submittedName>
</protein>
<keyword evidence="4" id="KW-1185">Reference proteome</keyword>
<evidence type="ECO:0000313" key="2">
    <source>
        <dbReference type="EMBL" id="CAL1152351.1"/>
    </source>
</evidence>
<dbReference type="Proteomes" id="UP001152797">
    <property type="component" value="Unassembled WGS sequence"/>
</dbReference>
<reference evidence="2" key="2">
    <citation type="submission" date="2024-04" db="EMBL/GenBank/DDBJ databases">
        <authorList>
            <person name="Chen Y."/>
            <person name="Shah S."/>
            <person name="Dougan E. K."/>
            <person name="Thang M."/>
            <person name="Chan C."/>
        </authorList>
    </citation>
    <scope>NUCLEOTIDE SEQUENCE [LARGE SCALE GENOMIC DNA]</scope>
</reference>
<evidence type="ECO:0000313" key="4">
    <source>
        <dbReference type="Proteomes" id="UP001152797"/>
    </source>
</evidence>
<dbReference type="AlphaFoldDB" id="A0A9P1G484"/>
<dbReference type="GO" id="GO:0016301">
    <property type="term" value="F:kinase activity"/>
    <property type="evidence" value="ECO:0007669"/>
    <property type="project" value="UniProtKB-KW"/>
</dbReference>